<dbReference type="GO" id="GO:0005886">
    <property type="term" value="C:plasma membrane"/>
    <property type="evidence" value="ECO:0007669"/>
    <property type="project" value="TreeGrafter"/>
</dbReference>
<proteinExistence type="predicted"/>
<evidence type="ECO:0000256" key="1">
    <source>
        <dbReference type="ARBA" id="ARBA00004141"/>
    </source>
</evidence>
<comment type="subcellular location">
    <subcellularLocation>
        <location evidence="1">Membrane</location>
        <topology evidence="1">Multi-pass membrane protein</topology>
    </subcellularLocation>
</comment>
<dbReference type="InterPro" id="IPR036721">
    <property type="entry name" value="RCK_C_sf"/>
</dbReference>
<dbReference type="Pfam" id="PF03600">
    <property type="entry name" value="CitMHS"/>
    <property type="match status" value="1"/>
</dbReference>
<evidence type="ECO:0000256" key="4">
    <source>
        <dbReference type="ARBA" id="ARBA00022737"/>
    </source>
</evidence>
<dbReference type="PROSITE" id="PS51202">
    <property type="entry name" value="RCK_C"/>
    <property type="match status" value="2"/>
</dbReference>
<evidence type="ECO:0000259" key="8">
    <source>
        <dbReference type="PROSITE" id="PS51202"/>
    </source>
</evidence>
<evidence type="ECO:0000256" key="2">
    <source>
        <dbReference type="ARBA" id="ARBA00022448"/>
    </source>
</evidence>
<dbReference type="InterPro" id="IPR004680">
    <property type="entry name" value="Cit_transptr-like_dom"/>
</dbReference>
<evidence type="ECO:0000256" key="5">
    <source>
        <dbReference type="ARBA" id="ARBA00022989"/>
    </source>
</evidence>
<feature type="transmembrane region" description="Helical" evidence="7">
    <location>
        <begin position="31"/>
        <end position="49"/>
    </location>
</feature>
<dbReference type="Proteomes" id="UP000030649">
    <property type="component" value="Unassembled WGS sequence"/>
</dbReference>
<evidence type="ECO:0000313" key="10">
    <source>
        <dbReference type="Proteomes" id="UP000030649"/>
    </source>
</evidence>
<dbReference type="SUPFAM" id="SSF116726">
    <property type="entry name" value="TrkA C-terminal domain-like"/>
    <property type="match status" value="2"/>
</dbReference>
<feature type="transmembrane region" description="Helical" evidence="7">
    <location>
        <begin position="191"/>
        <end position="211"/>
    </location>
</feature>
<feature type="transmembrane region" description="Helical" evidence="7">
    <location>
        <begin position="582"/>
        <end position="602"/>
    </location>
</feature>
<keyword evidence="4" id="KW-0677">Repeat</keyword>
<keyword evidence="2" id="KW-0813">Transport</keyword>
<sequence length="604" mass="64176">MPEVTVGTVLVFVIIVVALILFITEPVSIDVTALGVMVTLMMLGPWTGISPRDGVSGFANPATMTILAMMILSEGVRRTGVIQRLEEVVTSYTGEDIHKQLGATIGIVGPLSGIINNTAAVAILLPMVSDLAHENGTSPSKLLLPLSYASMAGGMLTLIGTSTNLLASTIASRLATDYPSLHAFSMFEFTQLGLLVFLVGAAYLLTLGYWLTPSHVKPRSEFETTQKEEYLTEVVIGDESPLSGMTIREALQQVEFEGNVTQLIRRDDYYREPRLSMTIQSGDAFTLRLTEDALRTLHDVEGIEFVPEVTPPGGLDALAPGQTLVEIVITAGSDLVSETIETSGFQDQYQAGVLAIRRGGQIAHERLSEHRIRPGDMLLIESDSNTIDRLADDPNVVVAGEVDLQQFRSSKLPLAVGVVLSVIVLAAAGILPVMVAALGGVIVMFVTEIIKPAEAYDAVQWDVIFLLAGVIPLGKALSETGGANLLGTLVVSTADFLPTIAVLGLFYLLTAAMTNLISNQASVVLFIPVAADAAARLNANAFAFILAVTFAASTAFMSPVGYQTNLFVYGPGGYEFSDYARVGGPLQVILAIVTTIGIAAFWGL</sequence>
<dbReference type="STRING" id="1238424.J07HQW1_01477"/>
<dbReference type="PANTHER" id="PTHR43652">
    <property type="entry name" value="BASIC AMINO ACID ANTIPORTER YFCC-RELATED"/>
    <property type="match status" value="1"/>
</dbReference>
<dbReference type="Gene3D" id="3.30.70.1450">
    <property type="entry name" value="Regulator of K+ conductance, C-terminal domain"/>
    <property type="match status" value="2"/>
</dbReference>
<protein>
    <submittedName>
        <fullName evidence="9">Di-and tricarboxylate transporter</fullName>
    </submittedName>
</protein>
<dbReference type="GO" id="GO:0008324">
    <property type="term" value="F:monoatomic cation transmembrane transporter activity"/>
    <property type="evidence" value="ECO:0007669"/>
    <property type="project" value="InterPro"/>
</dbReference>
<keyword evidence="3 7" id="KW-0812">Transmembrane</keyword>
<feature type="domain" description="RCK C-terminal" evidence="8">
    <location>
        <begin position="312"/>
        <end position="396"/>
    </location>
</feature>
<dbReference type="EMBL" id="KE356560">
    <property type="protein sequence ID" value="ERG91443.1"/>
    <property type="molecule type" value="Genomic_DNA"/>
</dbReference>
<dbReference type="CDD" id="cd01115">
    <property type="entry name" value="SLC13_permease"/>
    <property type="match status" value="1"/>
</dbReference>
<dbReference type="Pfam" id="PF02080">
    <property type="entry name" value="TrkA_C"/>
    <property type="match status" value="2"/>
</dbReference>
<name>U1N4X6_9EURY</name>
<dbReference type="InterPro" id="IPR051679">
    <property type="entry name" value="DASS-Related_Transporters"/>
</dbReference>
<dbReference type="InterPro" id="IPR006037">
    <property type="entry name" value="RCK_C"/>
</dbReference>
<gene>
    <name evidence="9" type="ORF">J07HQW1_01477</name>
</gene>
<evidence type="ECO:0000313" key="9">
    <source>
        <dbReference type="EMBL" id="ERG91443.1"/>
    </source>
</evidence>
<reference evidence="9 10" key="1">
    <citation type="journal article" date="2013" name="PLoS ONE">
        <title>Assembly-driven community genomics of a hypersaline microbial ecosystem.</title>
        <authorList>
            <person name="Podell S."/>
            <person name="Ugalde J.A."/>
            <person name="Narasingarao P."/>
            <person name="Banfield J.F."/>
            <person name="Heidelberg K.B."/>
            <person name="Allen E.E."/>
        </authorList>
    </citation>
    <scope>NUCLEOTIDE SEQUENCE [LARGE SCALE GENOMIC DNA]</scope>
    <source>
        <strain evidence="10">J07HQW1</strain>
    </source>
</reference>
<dbReference type="GO" id="GO:0006813">
    <property type="term" value="P:potassium ion transport"/>
    <property type="evidence" value="ECO:0007669"/>
    <property type="project" value="InterPro"/>
</dbReference>
<evidence type="ECO:0000256" key="6">
    <source>
        <dbReference type="ARBA" id="ARBA00023136"/>
    </source>
</evidence>
<feature type="transmembrane region" description="Helical" evidence="7">
    <location>
        <begin position="542"/>
        <end position="562"/>
    </location>
</feature>
<feature type="domain" description="RCK C-terminal" evidence="8">
    <location>
        <begin position="217"/>
        <end position="303"/>
    </location>
</feature>
<organism evidence="9 10">
    <name type="scientific">Haloquadratum walsbyi J07HQW1</name>
    <dbReference type="NCBI Taxonomy" id="1238424"/>
    <lineage>
        <taxon>Archaea</taxon>
        <taxon>Methanobacteriati</taxon>
        <taxon>Methanobacteriota</taxon>
        <taxon>Stenosarchaea group</taxon>
        <taxon>Halobacteria</taxon>
        <taxon>Halobacteriales</taxon>
        <taxon>Haloferacaceae</taxon>
        <taxon>Haloquadratum</taxon>
    </lineage>
</organism>
<dbReference type="PANTHER" id="PTHR43652:SF2">
    <property type="entry name" value="BASIC AMINO ACID ANTIPORTER YFCC-RELATED"/>
    <property type="match status" value="1"/>
</dbReference>
<feature type="transmembrane region" description="Helical" evidence="7">
    <location>
        <begin position="489"/>
        <end position="510"/>
    </location>
</feature>
<accession>U1N4X6</accession>
<keyword evidence="5 7" id="KW-1133">Transmembrane helix</keyword>
<evidence type="ECO:0000256" key="3">
    <source>
        <dbReference type="ARBA" id="ARBA00022692"/>
    </source>
</evidence>
<evidence type="ECO:0000256" key="7">
    <source>
        <dbReference type="SAM" id="Phobius"/>
    </source>
</evidence>
<dbReference type="HOGENOM" id="CLU_005170_6_1_2"/>
<keyword evidence="6 7" id="KW-0472">Membrane</keyword>
<feature type="transmembrane region" description="Helical" evidence="7">
    <location>
        <begin position="6"/>
        <end position="24"/>
    </location>
</feature>
<dbReference type="AlphaFoldDB" id="U1N4X6"/>
<feature type="transmembrane region" description="Helical" evidence="7">
    <location>
        <begin position="414"/>
        <end position="446"/>
    </location>
</feature>
<feature type="transmembrane region" description="Helical" evidence="7">
    <location>
        <begin position="55"/>
        <end position="72"/>
    </location>
</feature>